<keyword evidence="3" id="KW-1185">Reference proteome</keyword>
<dbReference type="AlphaFoldDB" id="A0A835GPT4"/>
<feature type="region of interest" description="Disordered" evidence="1">
    <location>
        <begin position="44"/>
        <end position="68"/>
    </location>
</feature>
<organism evidence="2 3">
    <name type="scientific">Spodoptera exigua</name>
    <name type="common">Beet armyworm</name>
    <name type="synonym">Noctua fulgens</name>
    <dbReference type="NCBI Taxonomy" id="7107"/>
    <lineage>
        <taxon>Eukaryota</taxon>
        <taxon>Metazoa</taxon>
        <taxon>Ecdysozoa</taxon>
        <taxon>Arthropoda</taxon>
        <taxon>Hexapoda</taxon>
        <taxon>Insecta</taxon>
        <taxon>Pterygota</taxon>
        <taxon>Neoptera</taxon>
        <taxon>Endopterygota</taxon>
        <taxon>Lepidoptera</taxon>
        <taxon>Glossata</taxon>
        <taxon>Ditrysia</taxon>
        <taxon>Noctuoidea</taxon>
        <taxon>Noctuidae</taxon>
        <taxon>Amphipyrinae</taxon>
        <taxon>Spodoptera</taxon>
    </lineage>
</organism>
<name>A0A835GPT4_SPOEX</name>
<evidence type="ECO:0000313" key="3">
    <source>
        <dbReference type="Proteomes" id="UP000648187"/>
    </source>
</evidence>
<comment type="caution">
    <text evidence="2">The sequence shown here is derived from an EMBL/GenBank/DDBJ whole genome shotgun (WGS) entry which is preliminary data.</text>
</comment>
<evidence type="ECO:0000256" key="1">
    <source>
        <dbReference type="SAM" id="MobiDB-lite"/>
    </source>
</evidence>
<protein>
    <submittedName>
        <fullName evidence="2">Uncharacterized protein</fullName>
    </submittedName>
</protein>
<proteinExistence type="predicted"/>
<reference evidence="2" key="1">
    <citation type="submission" date="2020-08" db="EMBL/GenBank/DDBJ databases">
        <title>Spodoptera exigua strain:BAW_Kor-Di-RS1 Genome sequencing and assembly.</title>
        <authorList>
            <person name="Kim J."/>
            <person name="Nam H.Y."/>
            <person name="Kwon M."/>
            <person name="Choi J.H."/>
            <person name="Cho S.R."/>
            <person name="Kim G.-H."/>
        </authorList>
    </citation>
    <scope>NUCLEOTIDE SEQUENCE</scope>
    <source>
        <strain evidence="2">BAW_Kor-Di-RS1</strain>
        <tissue evidence="2">Whole-body</tissue>
    </source>
</reference>
<accession>A0A835GPT4</accession>
<dbReference type="Proteomes" id="UP000648187">
    <property type="component" value="Unassembled WGS sequence"/>
</dbReference>
<gene>
    <name evidence="2" type="ORF">HW555_002428</name>
</gene>
<dbReference type="EMBL" id="JACKWZ010000022">
    <property type="protein sequence ID" value="KAF9421747.1"/>
    <property type="molecule type" value="Genomic_DNA"/>
</dbReference>
<evidence type="ECO:0000313" key="2">
    <source>
        <dbReference type="EMBL" id="KAF9421747.1"/>
    </source>
</evidence>
<sequence length="205" mass="22618">MLCSNSPTPTSAVCIMETSLAPSPIASVVTPSSSFTACRYHGVARQQSTAEQRRASDMNGATSPDRRSRMYVRVRPSTTSARVPISMAVQLLSRHEMQQPIPLRKQGSRVSDIDGSFGLVPREHPDHDAGVQQRSDGARHVLLQPVLHACCSYQTYVDPRGSTQRVAPGSCRKRPAQLSLRASELKRLRPLCRRLSQILQLEETT</sequence>